<dbReference type="GeneID" id="71998980"/>
<feature type="compositionally biased region" description="Basic and acidic residues" evidence="1">
    <location>
        <begin position="30"/>
        <end position="39"/>
    </location>
</feature>
<feature type="compositionally biased region" description="Low complexity" evidence="1">
    <location>
        <begin position="51"/>
        <end position="64"/>
    </location>
</feature>
<evidence type="ECO:0000256" key="1">
    <source>
        <dbReference type="SAM" id="MobiDB-lite"/>
    </source>
</evidence>
<accession>A0ABQ8K072</accession>
<evidence type="ECO:0000313" key="3">
    <source>
        <dbReference type="Proteomes" id="UP000814176"/>
    </source>
</evidence>
<organism evidence="2 3">
    <name type="scientific">Rhodofomes roseus</name>
    <dbReference type="NCBI Taxonomy" id="34475"/>
    <lineage>
        <taxon>Eukaryota</taxon>
        <taxon>Fungi</taxon>
        <taxon>Dikarya</taxon>
        <taxon>Basidiomycota</taxon>
        <taxon>Agaricomycotina</taxon>
        <taxon>Agaricomycetes</taxon>
        <taxon>Polyporales</taxon>
        <taxon>Rhodofomes</taxon>
    </lineage>
</organism>
<comment type="caution">
    <text evidence="2">The sequence shown here is derived from an EMBL/GenBank/DDBJ whole genome shotgun (WGS) entry which is preliminary data.</text>
</comment>
<reference evidence="2 3" key="1">
    <citation type="journal article" date="2021" name="Environ. Microbiol.">
        <title>Gene family expansions and transcriptome signatures uncover fungal adaptations to wood decay.</title>
        <authorList>
            <person name="Hage H."/>
            <person name="Miyauchi S."/>
            <person name="Viragh M."/>
            <person name="Drula E."/>
            <person name="Min B."/>
            <person name="Chaduli D."/>
            <person name="Navarro D."/>
            <person name="Favel A."/>
            <person name="Norest M."/>
            <person name="Lesage-Meessen L."/>
            <person name="Balint B."/>
            <person name="Merenyi Z."/>
            <person name="de Eugenio L."/>
            <person name="Morin E."/>
            <person name="Martinez A.T."/>
            <person name="Baldrian P."/>
            <person name="Stursova M."/>
            <person name="Martinez M.J."/>
            <person name="Novotny C."/>
            <person name="Magnuson J.K."/>
            <person name="Spatafora J.W."/>
            <person name="Maurice S."/>
            <person name="Pangilinan J."/>
            <person name="Andreopoulos W."/>
            <person name="LaButti K."/>
            <person name="Hundley H."/>
            <person name="Na H."/>
            <person name="Kuo A."/>
            <person name="Barry K."/>
            <person name="Lipzen A."/>
            <person name="Henrissat B."/>
            <person name="Riley R."/>
            <person name="Ahrendt S."/>
            <person name="Nagy L.G."/>
            <person name="Grigoriev I.V."/>
            <person name="Martin F."/>
            <person name="Rosso M.N."/>
        </authorList>
    </citation>
    <scope>NUCLEOTIDE SEQUENCE [LARGE SCALE GENOMIC DNA]</scope>
    <source>
        <strain evidence="2 3">CIRM-BRFM 1785</strain>
    </source>
</reference>
<keyword evidence="3" id="KW-1185">Reference proteome</keyword>
<dbReference type="EMBL" id="JADCUA010000035">
    <property type="protein sequence ID" value="KAH9829817.1"/>
    <property type="molecule type" value="Genomic_DNA"/>
</dbReference>
<gene>
    <name evidence="2" type="ORF">C8Q71DRAFT_388897</name>
</gene>
<protein>
    <recommendedName>
        <fullName evidence="4">BED-type domain-containing protein</fullName>
    </recommendedName>
</protein>
<evidence type="ECO:0000313" key="2">
    <source>
        <dbReference type="EMBL" id="KAH9829817.1"/>
    </source>
</evidence>
<proteinExistence type="predicted"/>
<dbReference type="RefSeq" id="XP_047773180.1">
    <property type="nucleotide sequence ID" value="XM_047918248.1"/>
</dbReference>
<feature type="region of interest" description="Disordered" evidence="1">
    <location>
        <begin position="107"/>
        <end position="146"/>
    </location>
</feature>
<dbReference type="Proteomes" id="UP000814176">
    <property type="component" value="Unassembled WGS sequence"/>
</dbReference>
<feature type="region of interest" description="Disordered" evidence="1">
    <location>
        <begin position="1"/>
        <end position="90"/>
    </location>
</feature>
<name>A0ABQ8K072_9APHY</name>
<feature type="compositionally biased region" description="Pro residues" evidence="1">
    <location>
        <begin position="65"/>
        <end position="82"/>
    </location>
</feature>
<evidence type="ECO:0008006" key="4">
    <source>
        <dbReference type="Google" id="ProtNLM"/>
    </source>
</evidence>
<sequence>MNEVSSADSDVEGRLKSMYVVGPEPPVPRLHPERRDSPYKEPATSVVCNRPTLSVTAATPTSPTSAPPPLPPSDPTPTPKPPHLASQSVAPASPFSAFSPALSASCSEGVTDRTNTQSPSPFDGGGVPTMNLHFHGASWEPQPRTRRWKLRSGERTAARGFIWLCPLCHKQKTMSRDGLIKHLTMMHPSSVRRKIPLTRESISRFDESPTVPDEDFMYVLSAYFTLPDSSTTGTATTSL</sequence>